<name>A0A9W7AHN7_9STRA</name>
<dbReference type="Proteomes" id="UP001165082">
    <property type="component" value="Unassembled WGS sequence"/>
</dbReference>
<accession>A0A9W7AHN7</accession>
<dbReference type="Gene3D" id="3.20.180.10">
    <property type="entry name" value="PNP-oxidase-like"/>
    <property type="match status" value="1"/>
</dbReference>
<sequence length="145" mass="15651">MDFGDASRAVKHMNEDHSNSILAYAHYYAKKPNAKEAKLLSATISGFTLLIDSTDTVLIPYPASCSVSTARDLRKVAVYMHKESYDRMGLCYKFRVGYYGDVAKIFLGVVKKKVGVVGGAVGVVLGMGLAGGLGLMGLRRIKAVK</sequence>
<evidence type="ECO:0000259" key="2">
    <source>
        <dbReference type="Pfam" id="PF10615"/>
    </source>
</evidence>
<keyword evidence="1" id="KW-1133">Transmembrane helix</keyword>
<dbReference type="InterPro" id="IPR019595">
    <property type="entry name" value="DUF2470"/>
</dbReference>
<comment type="caution">
    <text evidence="3">The sequence shown here is derived from an EMBL/GenBank/DDBJ whole genome shotgun (WGS) entry which is preliminary data.</text>
</comment>
<protein>
    <recommendedName>
        <fullName evidence="2">DUF2470 domain-containing protein</fullName>
    </recommendedName>
</protein>
<evidence type="ECO:0000313" key="3">
    <source>
        <dbReference type="EMBL" id="GMH68529.1"/>
    </source>
</evidence>
<proteinExistence type="predicted"/>
<dbReference type="Pfam" id="PF10615">
    <property type="entry name" value="DUF2470"/>
    <property type="match status" value="1"/>
</dbReference>
<evidence type="ECO:0000313" key="4">
    <source>
        <dbReference type="Proteomes" id="UP001165082"/>
    </source>
</evidence>
<keyword evidence="4" id="KW-1185">Reference proteome</keyword>
<dbReference type="EMBL" id="BRXZ01001333">
    <property type="protein sequence ID" value="GMH68529.1"/>
    <property type="molecule type" value="Genomic_DNA"/>
</dbReference>
<dbReference type="InterPro" id="IPR037119">
    <property type="entry name" value="Haem_oxidase_HugZ-like_sf"/>
</dbReference>
<dbReference type="AlphaFoldDB" id="A0A9W7AHN7"/>
<gene>
    <name evidence="3" type="ORF">TrRE_jg3821</name>
</gene>
<reference evidence="3" key="1">
    <citation type="submission" date="2022-07" db="EMBL/GenBank/DDBJ databases">
        <title>Genome analysis of Parmales, a sister group of diatoms, reveals the evolutionary specialization of diatoms from phago-mixotrophs to photoautotrophs.</title>
        <authorList>
            <person name="Ban H."/>
            <person name="Sato S."/>
            <person name="Yoshikawa S."/>
            <person name="Kazumasa Y."/>
            <person name="Nakamura Y."/>
            <person name="Ichinomiya M."/>
            <person name="Saitoh K."/>
            <person name="Sato N."/>
            <person name="Blanc-Mathieu R."/>
            <person name="Endo H."/>
            <person name="Kuwata A."/>
            <person name="Ogata H."/>
        </authorList>
    </citation>
    <scope>NUCLEOTIDE SEQUENCE</scope>
</reference>
<feature type="transmembrane region" description="Helical" evidence="1">
    <location>
        <begin position="116"/>
        <end position="138"/>
    </location>
</feature>
<keyword evidence="1" id="KW-0472">Membrane</keyword>
<evidence type="ECO:0000256" key="1">
    <source>
        <dbReference type="SAM" id="Phobius"/>
    </source>
</evidence>
<dbReference type="OrthoDB" id="200019at2759"/>
<keyword evidence="1" id="KW-0812">Transmembrane</keyword>
<organism evidence="3 4">
    <name type="scientific">Triparma retinervis</name>
    <dbReference type="NCBI Taxonomy" id="2557542"/>
    <lineage>
        <taxon>Eukaryota</taxon>
        <taxon>Sar</taxon>
        <taxon>Stramenopiles</taxon>
        <taxon>Ochrophyta</taxon>
        <taxon>Bolidophyceae</taxon>
        <taxon>Parmales</taxon>
        <taxon>Triparmaceae</taxon>
        <taxon>Triparma</taxon>
    </lineage>
</organism>
<feature type="domain" description="DUF2470" evidence="2">
    <location>
        <begin position="7"/>
        <end position="80"/>
    </location>
</feature>